<reference evidence="1" key="1">
    <citation type="journal article" date="2020" name="Fungal Divers.">
        <title>Resolving the Mortierellaceae phylogeny through synthesis of multi-gene phylogenetics and phylogenomics.</title>
        <authorList>
            <person name="Vandepol N."/>
            <person name="Liber J."/>
            <person name="Desiro A."/>
            <person name="Na H."/>
            <person name="Kennedy M."/>
            <person name="Barry K."/>
            <person name="Grigoriev I.V."/>
            <person name="Miller A.N."/>
            <person name="O'Donnell K."/>
            <person name="Stajich J.E."/>
            <person name="Bonito G."/>
        </authorList>
    </citation>
    <scope>NUCLEOTIDE SEQUENCE</scope>
    <source>
        <strain evidence="1">NRRL 2769</strain>
    </source>
</reference>
<accession>A0A9P6T438</accession>
<dbReference type="AlphaFoldDB" id="A0A9P6T438"/>
<proteinExistence type="predicted"/>
<evidence type="ECO:0000313" key="1">
    <source>
        <dbReference type="EMBL" id="KAG0023493.1"/>
    </source>
</evidence>
<comment type="caution">
    <text evidence="1">The sequence shown here is derived from an EMBL/GenBank/DDBJ whole genome shotgun (WGS) entry which is preliminary data.</text>
</comment>
<evidence type="ECO:0000313" key="2">
    <source>
        <dbReference type="Proteomes" id="UP000703661"/>
    </source>
</evidence>
<sequence length="90" mass="10167">MEISDIPVAVLKAALHVILEAFENLSRTVSRLIEVRIPDPMARPIAIPGDRVGCTDWRHRKVFVEAVFQVEGSDQKRYEEMGSEDDAEDT</sequence>
<dbReference type="EMBL" id="JAAAID010000054">
    <property type="protein sequence ID" value="KAG0023493.1"/>
    <property type="molecule type" value="Genomic_DNA"/>
</dbReference>
<dbReference type="Proteomes" id="UP000703661">
    <property type="component" value="Unassembled WGS sequence"/>
</dbReference>
<organism evidence="1 2">
    <name type="scientific">Entomortierella chlamydospora</name>
    <dbReference type="NCBI Taxonomy" id="101097"/>
    <lineage>
        <taxon>Eukaryota</taxon>
        <taxon>Fungi</taxon>
        <taxon>Fungi incertae sedis</taxon>
        <taxon>Mucoromycota</taxon>
        <taxon>Mortierellomycotina</taxon>
        <taxon>Mortierellomycetes</taxon>
        <taxon>Mortierellales</taxon>
        <taxon>Mortierellaceae</taxon>
        <taxon>Entomortierella</taxon>
    </lineage>
</organism>
<name>A0A9P6T438_9FUNG</name>
<gene>
    <name evidence="1" type="ORF">BGZ80_009268</name>
</gene>
<protein>
    <submittedName>
        <fullName evidence="1">Uncharacterized protein</fullName>
    </submittedName>
</protein>
<keyword evidence="2" id="KW-1185">Reference proteome</keyword>